<dbReference type="PANTHER" id="PTHR32182:SF22">
    <property type="entry name" value="ATP-DEPENDENT ENDONUCLEASE, OLD FAMILY-RELATED"/>
    <property type="match status" value="1"/>
</dbReference>
<gene>
    <name evidence="2" type="ORF">IC235_05845</name>
</gene>
<accession>A0A927GII7</accession>
<dbReference type="InterPro" id="IPR016195">
    <property type="entry name" value="Pol/histidinol_Pase-like"/>
</dbReference>
<name>A0A927GII7_9BACT</name>
<dbReference type="GO" id="GO:0000731">
    <property type="term" value="P:DNA synthesis involved in DNA repair"/>
    <property type="evidence" value="ECO:0007669"/>
    <property type="project" value="TreeGrafter"/>
</dbReference>
<dbReference type="EMBL" id="JACXAD010000005">
    <property type="protein sequence ID" value="MBD2767410.1"/>
    <property type="molecule type" value="Genomic_DNA"/>
</dbReference>
<dbReference type="GO" id="GO:0016887">
    <property type="term" value="F:ATP hydrolysis activity"/>
    <property type="evidence" value="ECO:0007669"/>
    <property type="project" value="InterPro"/>
</dbReference>
<dbReference type="Gene3D" id="3.20.20.140">
    <property type="entry name" value="Metal-dependent hydrolases"/>
    <property type="match status" value="1"/>
</dbReference>
<organism evidence="2 3">
    <name type="scientific">Hymenobacter montanus</name>
    <dbReference type="NCBI Taxonomy" id="2771359"/>
    <lineage>
        <taxon>Bacteria</taxon>
        <taxon>Pseudomonadati</taxon>
        <taxon>Bacteroidota</taxon>
        <taxon>Cytophagia</taxon>
        <taxon>Cytophagales</taxon>
        <taxon>Hymenobacteraceae</taxon>
        <taxon>Hymenobacter</taxon>
    </lineage>
</organism>
<dbReference type="PANTHER" id="PTHR32182">
    <property type="entry name" value="DNA REPLICATION AND REPAIR PROTEIN RECF"/>
    <property type="match status" value="1"/>
</dbReference>
<dbReference type="RefSeq" id="WP_191004229.1">
    <property type="nucleotide sequence ID" value="NZ_JACXAD010000005.1"/>
</dbReference>
<dbReference type="Pfam" id="PF13304">
    <property type="entry name" value="AAA_21"/>
    <property type="match status" value="1"/>
</dbReference>
<dbReference type="InterPro" id="IPR027417">
    <property type="entry name" value="P-loop_NTPase"/>
</dbReference>
<sequence>MSHRGATYRKTDLQIHSPRDANWVGGRPDDSRAELTEHEIITKRIKWAAEFVDACVAKGIQVAALTDHHEGVYCWYVWNEVERRKNQGVDLWFMPGMELTCRDSVQALILFDHDIPRALFDKARNALGLKADVEENKRVGIEVKVMNHDLEKLQIILDADPELVGRFIIMPNVTADGYKHIVRDGFHKRFAEMPYVGLYLDKKYPTDLRTKAYHRVTGQTVDWGGARGIISTSDSRIADFSDLGAFPTWLKLAAPTAESLRQAMLAADSRISYTATKPPTLYIESVSVKNAAYLHLDEALHFSPQFSSVIGGRGSGKSTLLEYVRYALGISALEGRGSDWDPTYERRKALLEATLNASSEVEVVLIQDGVSIHITRSHANPDRIVMQVGGQEKSISMSDAKKLFPIQAYSQGELSHLGEGKAEKRLFELITAPDQASFDGVNKAIKDIDGELRRLLGQAVEYWRLEGQRRQIDAQLITTKAGIDSIKKGLGGLDSGTQDILDRHQIVGQTSRWLKNLINEYTESQGNLVSAFETHLAVSEKNLTILSLPLADAAQLIAGALREELTAVTDAFRIIIAASEAFEQKLEINKESWKSVLNEHNVQYSVALSQAEKFTADLQRLTFLEQQQLQQQANRDELTAKMEDLQAYTVEITRQSGDYSAQQALLRQLTSSSAAKLVELTNGQASAKLSLTDDISEMVDAIATLFKGSGVRSERINKLVDTLKGTDAVAVWWRLLNEVLDAFRWKISGLSMTEARPTLPILDETIDAGGLGRFCDMLSVERVSQALTAVSRPRVKLMHKQKGREVEFSQASQGEKATILLNVLMRQTGGPLLLDQPEEGLDNRIIGDIVSAIHAAKSQKQLIFATHNANLVVNGDAELVVDLNAGSINEIGAIDLPTVRDAITQTMEGGKNAFELRRLKYNF</sequence>
<dbReference type="GO" id="GO:0006302">
    <property type="term" value="P:double-strand break repair"/>
    <property type="evidence" value="ECO:0007669"/>
    <property type="project" value="TreeGrafter"/>
</dbReference>
<dbReference type="Gene3D" id="3.40.50.300">
    <property type="entry name" value="P-loop containing nucleotide triphosphate hydrolases"/>
    <property type="match status" value="2"/>
</dbReference>
<dbReference type="SUPFAM" id="SSF89550">
    <property type="entry name" value="PHP domain-like"/>
    <property type="match status" value="1"/>
</dbReference>
<feature type="domain" description="ATPase AAA-type core" evidence="1">
    <location>
        <begin position="794"/>
        <end position="872"/>
    </location>
</feature>
<dbReference type="AlphaFoldDB" id="A0A927GII7"/>
<dbReference type="GO" id="GO:0005524">
    <property type="term" value="F:ATP binding"/>
    <property type="evidence" value="ECO:0007669"/>
    <property type="project" value="InterPro"/>
</dbReference>
<keyword evidence="3" id="KW-1185">Reference proteome</keyword>
<evidence type="ECO:0000313" key="3">
    <source>
        <dbReference type="Proteomes" id="UP000612233"/>
    </source>
</evidence>
<evidence type="ECO:0000259" key="1">
    <source>
        <dbReference type="Pfam" id="PF13304"/>
    </source>
</evidence>
<protein>
    <submittedName>
        <fullName evidence="2">AAA family ATPase</fullName>
    </submittedName>
</protein>
<dbReference type="SUPFAM" id="SSF52540">
    <property type="entry name" value="P-loop containing nucleoside triphosphate hydrolases"/>
    <property type="match status" value="1"/>
</dbReference>
<dbReference type="InterPro" id="IPR054787">
    <property type="entry name" value="TrlF_ATPase"/>
</dbReference>
<dbReference type="Proteomes" id="UP000612233">
    <property type="component" value="Unassembled WGS sequence"/>
</dbReference>
<proteinExistence type="predicted"/>
<evidence type="ECO:0000313" key="2">
    <source>
        <dbReference type="EMBL" id="MBD2767410.1"/>
    </source>
</evidence>
<reference evidence="2" key="1">
    <citation type="submission" date="2020-09" db="EMBL/GenBank/DDBJ databases">
        <authorList>
            <person name="Kim M.K."/>
        </authorList>
    </citation>
    <scope>NUCLEOTIDE SEQUENCE</scope>
    <source>
        <strain evidence="2">BT664</strain>
    </source>
</reference>
<dbReference type="InterPro" id="IPR003959">
    <property type="entry name" value="ATPase_AAA_core"/>
</dbReference>
<comment type="caution">
    <text evidence="2">The sequence shown here is derived from an EMBL/GenBank/DDBJ whole genome shotgun (WGS) entry which is preliminary data.</text>
</comment>
<dbReference type="NCBIfam" id="NF045780">
    <property type="entry name" value="TrlF_fam_ATP"/>
    <property type="match status" value="1"/>
</dbReference>